<dbReference type="PANTHER" id="PTHR31490">
    <property type="entry name" value="GLYCOSYL HYDROLASE"/>
    <property type="match status" value="1"/>
</dbReference>
<evidence type="ECO:0000256" key="4">
    <source>
        <dbReference type="ARBA" id="ARBA00023295"/>
    </source>
</evidence>
<dbReference type="UniPathway" id="UPA00114"/>
<gene>
    <name evidence="10" type="primary">xyn10A</name>
    <name evidence="11" type="ORF">J15TS10_07120</name>
</gene>
<keyword evidence="4 7" id="KW-0326">Glycosidase</keyword>
<dbReference type="PRINTS" id="PR00134">
    <property type="entry name" value="GLHYDRLASE10"/>
</dbReference>
<comment type="pathway">
    <text evidence="1">Glycan degradation; xylan degradation.</text>
</comment>
<proteinExistence type="inferred from homology"/>
<evidence type="ECO:0000256" key="1">
    <source>
        <dbReference type="ARBA" id="ARBA00004851"/>
    </source>
</evidence>
<keyword evidence="10" id="KW-0858">Xylan degradation</keyword>
<dbReference type="PROSITE" id="PS51760">
    <property type="entry name" value="GH10_2"/>
    <property type="match status" value="1"/>
</dbReference>
<dbReference type="InterPro" id="IPR044846">
    <property type="entry name" value="GH10"/>
</dbReference>
<evidence type="ECO:0000313" key="12">
    <source>
        <dbReference type="Proteomes" id="UP000681290"/>
    </source>
</evidence>
<evidence type="ECO:0000256" key="3">
    <source>
        <dbReference type="ARBA" id="ARBA00023277"/>
    </source>
</evidence>
<dbReference type="InterPro" id="IPR017853">
    <property type="entry name" value="GH"/>
</dbReference>
<dbReference type="SUPFAM" id="SSF49785">
    <property type="entry name" value="Galactose-binding domain-like"/>
    <property type="match status" value="1"/>
</dbReference>
<reference evidence="10" key="1">
    <citation type="submission" date="2017-05" db="EMBL/GenBank/DDBJ databases">
        <title>Cloning of a Xylanase B from Paenibacillus woosongensis and Characterization of the Gene Product.</title>
        <authorList>
            <person name="Yoon K.-H."/>
        </authorList>
    </citation>
    <scope>NUCLEOTIDE SEQUENCE</scope>
    <source>
        <strain evidence="10">KCTC 3953</strain>
    </source>
</reference>
<dbReference type="EMBL" id="MF062088">
    <property type="protein sequence ID" value="AVI01408.1"/>
    <property type="molecule type" value="Genomic_DNA"/>
</dbReference>
<evidence type="ECO:0000259" key="9">
    <source>
        <dbReference type="PROSITE" id="PS51760"/>
    </source>
</evidence>
<evidence type="ECO:0000256" key="8">
    <source>
        <dbReference type="SAM" id="SignalP"/>
    </source>
</evidence>
<comment type="catalytic activity">
    <reaction evidence="7">
        <text>Endohydrolysis of (1-&gt;4)-beta-D-xylosidic linkages in xylans.</text>
        <dbReference type="EC" id="3.2.1.8"/>
    </reaction>
</comment>
<dbReference type="PANTHER" id="PTHR31490:SF1">
    <property type="entry name" value="ENDO-1,4-BETA-XYLANASE 1"/>
    <property type="match status" value="1"/>
</dbReference>
<keyword evidence="8" id="KW-0732">Signal</keyword>
<dbReference type="InterPro" id="IPR049475">
    <property type="entry name" value="Mann_GBD_bact"/>
</dbReference>
<keyword evidence="3 7" id="KW-0119">Carbohydrate metabolism</keyword>
<dbReference type="InterPro" id="IPR008979">
    <property type="entry name" value="Galactose-bd-like_sf"/>
</dbReference>
<feature type="domain" description="GH10" evidence="9">
    <location>
        <begin position="46"/>
        <end position="317"/>
    </location>
</feature>
<evidence type="ECO:0000313" key="11">
    <source>
        <dbReference type="EMBL" id="GIP56898.1"/>
    </source>
</evidence>
<keyword evidence="12" id="KW-1185">Reference proteome</keyword>
<evidence type="ECO:0000256" key="5">
    <source>
        <dbReference type="ARBA" id="ARBA00023326"/>
    </source>
</evidence>
<organism evidence="10">
    <name type="scientific">Paenibacillus woosongensis</name>
    <dbReference type="NCBI Taxonomy" id="307580"/>
    <lineage>
        <taxon>Bacteria</taxon>
        <taxon>Bacillati</taxon>
        <taxon>Bacillota</taxon>
        <taxon>Bacilli</taxon>
        <taxon>Bacillales</taxon>
        <taxon>Paenibacillaceae</taxon>
        <taxon>Paenibacillus</taxon>
    </lineage>
</organism>
<feature type="signal peptide" evidence="8">
    <location>
        <begin position="1"/>
        <end position="25"/>
    </location>
</feature>
<evidence type="ECO:0000313" key="10">
    <source>
        <dbReference type="EMBL" id="AVI01408.1"/>
    </source>
</evidence>
<dbReference type="Proteomes" id="UP000681290">
    <property type="component" value="Unassembled WGS sequence"/>
</dbReference>
<dbReference type="Pfam" id="PF00331">
    <property type="entry name" value="Glyco_hydro_10"/>
    <property type="match status" value="1"/>
</dbReference>
<dbReference type="AlphaFoldDB" id="A0A2P0ZW24"/>
<dbReference type="PROSITE" id="PS00591">
    <property type="entry name" value="GH10_1"/>
    <property type="match status" value="1"/>
</dbReference>
<dbReference type="EMBL" id="BOSM01000001">
    <property type="protein sequence ID" value="GIP56898.1"/>
    <property type="molecule type" value="Genomic_DNA"/>
</dbReference>
<accession>A0A2P0ZW24</accession>
<dbReference type="GO" id="GO:0045493">
    <property type="term" value="P:xylan catabolic process"/>
    <property type="evidence" value="ECO:0007669"/>
    <property type="project" value="UniProtKB-UniPathway"/>
</dbReference>
<dbReference type="SMART" id="SM00633">
    <property type="entry name" value="Glyco_10"/>
    <property type="match status" value="1"/>
</dbReference>
<protein>
    <recommendedName>
        <fullName evidence="7">Beta-xylanase</fullName>
        <ecNumber evidence="7">3.2.1.8</ecNumber>
    </recommendedName>
</protein>
<dbReference type="Gene3D" id="2.60.120.260">
    <property type="entry name" value="Galactose-binding domain-like"/>
    <property type="match status" value="1"/>
</dbReference>
<comment type="similarity">
    <text evidence="7">Belongs to the glycosyl hydrolase 10 (cellulase F) family.</text>
</comment>
<reference evidence="11 12" key="2">
    <citation type="submission" date="2021-03" db="EMBL/GenBank/DDBJ databases">
        <title>Antimicrobial resistance genes in bacteria isolated from Japanese honey, and their potential for conferring macrolide and lincosamide resistance in the American foulbrood pathogen Paenibacillus larvae.</title>
        <authorList>
            <person name="Okamoto M."/>
            <person name="Kumagai M."/>
            <person name="Kanamori H."/>
            <person name="Takamatsu D."/>
        </authorList>
    </citation>
    <scope>NUCLEOTIDE SEQUENCE [LARGE SCALE GENOMIC DNA]</scope>
    <source>
        <strain evidence="11 12">J15TS10</strain>
    </source>
</reference>
<keyword evidence="5 7" id="KW-0624">Polysaccharide degradation</keyword>
<feature type="active site" description="Nucleophile" evidence="6">
    <location>
        <position position="253"/>
    </location>
</feature>
<name>A0A2P0ZW24_9BACL</name>
<evidence type="ECO:0000256" key="2">
    <source>
        <dbReference type="ARBA" id="ARBA00022801"/>
    </source>
</evidence>
<evidence type="ECO:0000256" key="6">
    <source>
        <dbReference type="PROSITE-ProRule" id="PRU10061"/>
    </source>
</evidence>
<dbReference type="Pfam" id="PF21253">
    <property type="entry name" value="Mann_GBD_bact"/>
    <property type="match status" value="1"/>
</dbReference>
<dbReference type="InterPro" id="IPR001000">
    <property type="entry name" value="GH10_dom"/>
</dbReference>
<dbReference type="SUPFAM" id="SSF51445">
    <property type="entry name" value="(Trans)glycosidases"/>
    <property type="match status" value="1"/>
</dbReference>
<evidence type="ECO:0000256" key="7">
    <source>
        <dbReference type="RuleBase" id="RU361174"/>
    </source>
</evidence>
<dbReference type="InterPro" id="IPR031158">
    <property type="entry name" value="GH10_AS"/>
</dbReference>
<sequence>MLKSKSKLAVWLTTVAIMASLFSSALVKDAHAGIANGSKFLGNIIANNVPSNFATYWDQVTPENSTKWGAVESTRNSMNWSAADTAYNYAKSRGMPFKFHTLVWGSQEPSWISGLSASEQKAEVTQWIQAAGQRYGNSEFVDVVNEPLHAKPSYRNAIGGDGATGWDWVIWSFQQARQAFPNSKLLINDYGIISDPNAAAQYVQIINLLKARGLVDGIGIQCHYFNMDNVSISTMNSVLNTLAATGLPIYVSELDITGDDNTQLQRYQQKFPVLWEHPSVKGITLWGYIQGQTWASNTHLVTSSGAERPAMQWLKQYLGGGGGQPGTGTGSGAYANFESGTDGWSASNVVSGPSSSADWSSKDTRSLKSTINMSSGSGHYMFKSGNADFTGYNQLRATVKGANSGNYGSGLGVKLYVKYGNNYAWADSGWKTISAGGQTDLTLNLSGVDKANIKEYGVQFIGASNASGQTSVYVDNVYLWN</sequence>
<dbReference type="EC" id="3.2.1.8" evidence="7"/>
<feature type="chain" id="PRO_5038882234" description="Beta-xylanase" evidence="8">
    <location>
        <begin position="26"/>
        <end position="481"/>
    </location>
</feature>
<dbReference type="GO" id="GO:0031176">
    <property type="term" value="F:endo-1,4-beta-xylanase activity"/>
    <property type="evidence" value="ECO:0007669"/>
    <property type="project" value="UniProtKB-EC"/>
</dbReference>
<dbReference type="Gene3D" id="3.20.20.80">
    <property type="entry name" value="Glycosidases"/>
    <property type="match status" value="1"/>
</dbReference>
<keyword evidence="2 7" id="KW-0378">Hydrolase</keyword>